<keyword evidence="4" id="KW-1185">Reference proteome</keyword>
<keyword evidence="2" id="KW-1133">Transmembrane helix</keyword>
<feature type="compositionally biased region" description="Pro residues" evidence="1">
    <location>
        <begin position="248"/>
        <end position="261"/>
    </location>
</feature>
<evidence type="ECO:0000256" key="2">
    <source>
        <dbReference type="SAM" id="Phobius"/>
    </source>
</evidence>
<dbReference type="STRING" id="1077348.A0A2G8SJ80"/>
<dbReference type="Proteomes" id="UP000230002">
    <property type="component" value="Unassembled WGS sequence"/>
</dbReference>
<feature type="transmembrane region" description="Helical" evidence="2">
    <location>
        <begin position="6"/>
        <end position="28"/>
    </location>
</feature>
<dbReference type="OrthoDB" id="2719712at2759"/>
<evidence type="ECO:0000256" key="1">
    <source>
        <dbReference type="SAM" id="MobiDB-lite"/>
    </source>
</evidence>
<feature type="compositionally biased region" description="Polar residues" evidence="1">
    <location>
        <begin position="134"/>
        <end position="145"/>
    </location>
</feature>
<proteinExistence type="predicted"/>
<evidence type="ECO:0000313" key="3">
    <source>
        <dbReference type="EMBL" id="PIL33819.1"/>
    </source>
</evidence>
<sequence length="424" mass="46689">MYAEVGVVVWSTVVGVAVLIVLAIVLVARKKAHRRIRANSVQYVFTARVKTSAPGVTYLDFPAPPPPNHRHEDPGHGPTILRTFGRTSTKLRFSNKVEVNSIPDDTSPSALRQRRNGRPSTLQITPIANGPRTPETSLPGSSVPSHSPLPFLGVSRASASPSPLRRDSTPRPGPNPSHRELTAHSVGPRRNPTPGPSTSYRDPTPGPSNSDRDPTPGPSNARLDPTPGPIPSRRELTARSVSLHRDPTPGPSNPLRNPTPVPGTTLRENAETNRLPSSSDVTAGPSDPRALAGARASSVCSSIDITPRLMRHKRYSGKVGDGPDAVKVMMCWWETTSLERVQEPPNLSHREELRLGDLFLHRHDNGIQIWIWTQGREEQSRQWKKIPEGYVRADGRILAFTEVNKQPSWLDADWHSTRRKQHRL</sequence>
<protein>
    <submittedName>
        <fullName evidence="3">Uncharacterized protein</fullName>
    </submittedName>
</protein>
<dbReference type="AlphaFoldDB" id="A0A2G8SJ80"/>
<accession>A0A2G8SJ80</accession>
<organism evidence="3 4">
    <name type="scientific">Ganoderma sinense ZZ0214-1</name>
    <dbReference type="NCBI Taxonomy" id="1077348"/>
    <lineage>
        <taxon>Eukaryota</taxon>
        <taxon>Fungi</taxon>
        <taxon>Dikarya</taxon>
        <taxon>Basidiomycota</taxon>
        <taxon>Agaricomycotina</taxon>
        <taxon>Agaricomycetes</taxon>
        <taxon>Polyporales</taxon>
        <taxon>Polyporaceae</taxon>
        <taxon>Ganoderma</taxon>
    </lineage>
</organism>
<feature type="region of interest" description="Disordered" evidence="1">
    <location>
        <begin position="100"/>
        <end position="297"/>
    </location>
</feature>
<evidence type="ECO:0000313" key="4">
    <source>
        <dbReference type="Proteomes" id="UP000230002"/>
    </source>
</evidence>
<dbReference type="EMBL" id="AYKW01000007">
    <property type="protein sequence ID" value="PIL33819.1"/>
    <property type="molecule type" value="Genomic_DNA"/>
</dbReference>
<gene>
    <name evidence="3" type="ORF">GSI_04444</name>
</gene>
<comment type="caution">
    <text evidence="3">The sequence shown here is derived from an EMBL/GenBank/DDBJ whole genome shotgun (WGS) entry which is preliminary data.</text>
</comment>
<feature type="compositionally biased region" description="Polar residues" evidence="1">
    <location>
        <begin position="272"/>
        <end position="281"/>
    </location>
</feature>
<keyword evidence="2" id="KW-0812">Transmembrane</keyword>
<keyword evidence="2" id="KW-0472">Membrane</keyword>
<feature type="compositionally biased region" description="Basic and acidic residues" evidence="1">
    <location>
        <begin position="232"/>
        <end position="247"/>
    </location>
</feature>
<reference evidence="3 4" key="1">
    <citation type="journal article" date="2015" name="Sci. Rep.">
        <title>Chromosome-level genome map provides insights into diverse defense mechanisms in the medicinal fungus Ganoderma sinense.</title>
        <authorList>
            <person name="Zhu Y."/>
            <person name="Xu J."/>
            <person name="Sun C."/>
            <person name="Zhou S."/>
            <person name="Xu H."/>
            <person name="Nelson D.R."/>
            <person name="Qian J."/>
            <person name="Song J."/>
            <person name="Luo H."/>
            <person name="Xiang L."/>
            <person name="Li Y."/>
            <person name="Xu Z."/>
            <person name="Ji A."/>
            <person name="Wang L."/>
            <person name="Lu S."/>
            <person name="Hayward A."/>
            <person name="Sun W."/>
            <person name="Li X."/>
            <person name="Schwartz D.C."/>
            <person name="Wang Y."/>
            <person name="Chen S."/>
        </authorList>
    </citation>
    <scope>NUCLEOTIDE SEQUENCE [LARGE SCALE GENOMIC DNA]</scope>
    <source>
        <strain evidence="3 4">ZZ0214-1</strain>
    </source>
</reference>
<name>A0A2G8SJ80_9APHY</name>